<evidence type="ECO:0000256" key="1">
    <source>
        <dbReference type="SAM" id="MobiDB-lite"/>
    </source>
</evidence>
<proteinExistence type="predicted"/>
<feature type="region of interest" description="Disordered" evidence="1">
    <location>
        <begin position="384"/>
        <end position="404"/>
    </location>
</feature>
<sequence length="513" mass="56789">MILSYLLLISGLSISAIAEYYSIMGLMAIFSASPIPIAVMGISLGVAKLVMASWVKQYWARIPSGMKAYGVTAVVILMLITTIGCFGFLSKAHNDQNLVSGDVQSKIAIIDEKIKTARDNIESNRKQLRQMDEAVDQIMGRSKDERGAANANAVRRSQAKDRATIAKEIETNQKLIAQLNDEAAPIRAEIRKVDAEVGPIKYIAAFLYGTEPDINMLEKAVTWIIILIVVVFDPLAVIMLLGAQMSFAWARSGGVVRDRDGTIVGIQPPPEEVARAEARIEPKVEPVLEEKKTDLDLANEIIQQGVTNSNPADNVPVVEPIEDLPFKGQGLAPSVPFTAPLVFKKPRVKRDIKKRRERKNREEQIIAEISQLVAEETLTATEPLELDPTPQPHRVANPEAAPGPNRGVMYSAPVQADNVPTLGKASNTSFGNEFPGDPEKGDVYLRVDYLPNRLFKFNGSKWIEVDKTQTDMYAYDELYIQHLITEIDAGRYDVDSLTDLEREQIQQQLNKKA</sequence>
<accession>A0A6J7WHS3</accession>
<keyword evidence="2" id="KW-0472">Membrane</keyword>
<name>A0A6J7WHS3_9CAUD</name>
<organism evidence="3">
    <name type="scientific">uncultured Caudovirales phage</name>
    <dbReference type="NCBI Taxonomy" id="2100421"/>
    <lineage>
        <taxon>Viruses</taxon>
        <taxon>Duplodnaviria</taxon>
        <taxon>Heunggongvirae</taxon>
        <taxon>Uroviricota</taxon>
        <taxon>Caudoviricetes</taxon>
        <taxon>Peduoviridae</taxon>
        <taxon>Maltschvirus</taxon>
        <taxon>Maltschvirus maltsch</taxon>
    </lineage>
</organism>
<feature type="transmembrane region" description="Helical" evidence="2">
    <location>
        <begin position="220"/>
        <end position="241"/>
    </location>
</feature>
<keyword evidence="2" id="KW-1133">Transmembrane helix</keyword>
<evidence type="ECO:0008006" key="4">
    <source>
        <dbReference type="Google" id="ProtNLM"/>
    </source>
</evidence>
<evidence type="ECO:0000256" key="2">
    <source>
        <dbReference type="SAM" id="Phobius"/>
    </source>
</evidence>
<protein>
    <recommendedName>
        <fullName evidence="4">DUF4407 domain-containing protein</fullName>
    </recommendedName>
</protein>
<dbReference type="EMBL" id="LR798243">
    <property type="protein sequence ID" value="CAB5214766.1"/>
    <property type="molecule type" value="Genomic_DNA"/>
</dbReference>
<feature type="transmembrane region" description="Helical" evidence="2">
    <location>
        <begin position="28"/>
        <end position="47"/>
    </location>
</feature>
<gene>
    <name evidence="3" type="ORF">UFOVP190_257</name>
</gene>
<evidence type="ECO:0000313" key="3">
    <source>
        <dbReference type="EMBL" id="CAB5214766.1"/>
    </source>
</evidence>
<keyword evidence="2" id="KW-0812">Transmembrane</keyword>
<reference evidence="3" key="1">
    <citation type="submission" date="2020-05" db="EMBL/GenBank/DDBJ databases">
        <authorList>
            <person name="Chiriac C."/>
            <person name="Salcher M."/>
            <person name="Ghai R."/>
            <person name="Kavagutti S V."/>
        </authorList>
    </citation>
    <scope>NUCLEOTIDE SEQUENCE</scope>
</reference>
<feature type="transmembrane region" description="Helical" evidence="2">
    <location>
        <begin position="68"/>
        <end position="89"/>
    </location>
</feature>